<evidence type="ECO:0000256" key="1">
    <source>
        <dbReference type="SAM" id="MobiDB-lite"/>
    </source>
</evidence>
<feature type="region of interest" description="Disordered" evidence="1">
    <location>
        <begin position="13"/>
        <end position="36"/>
    </location>
</feature>
<dbReference type="Proteomes" id="UP001151752">
    <property type="component" value="Chromosome 12"/>
</dbReference>
<protein>
    <submittedName>
        <fullName evidence="4">LOW PROTEIN: M-PHASE INDUCER PHOSPHATASE-LIKE PROTEIN</fullName>
    </submittedName>
</protein>
<feature type="compositionally biased region" description="Low complexity" evidence="1">
    <location>
        <begin position="150"/>
        <end position="162"/>
    </location>
</feature>
<feature type="region of interest" description="Disordered" evidence="1">
    <location>
        <begin position="116"/>
        <end position="137"/>
    </location>
</feature>
<feature type="domain" description="DUF4378" evidence="2">
    <location>
        <begin position="430"/>
        <end position="599"/>
    </location>
</feature>
<dbReference type="EMBL" id="JAPFFM010000004">
    <property type="protein sequence ID" value="KAJ6764450.1"/>
    <property type="molecule type" value="Genomic_DNA"/>
</dbReference>
<evidence type="ECO:0000313" key="4">
    <source>
        <dbReference type="EMBL" id="KAJ6764450.1"/>
    </source>
</evidence>
<dbReference type="PANTHER" id="PTHR37751">
    <property type="entry name" value="LOW PROTEIN: M-PHASE INDUCER PHOSPHATASE-LIKE PROTEIN"/>
    <property type="match status" value="1"/>
</dbReference>
<feature type="compositionally biased region" description="Basic and acidic residues" evidence="1">
    <location>
        <begin position="15"/>
        <end position="33"/>
    </location>
</feature>
<evidence type="ECO:0000259" key="2">
    <source>
        <dbReference type="Pfam" id="PF14309"/>
    </source>
</evidence>
<feature type="domain" description="DUF3741" evidence="3">
    <location>
        <begin position="123"/>
        <end position="150"/>
    </location>
</feature>
<reference evidence="4" key="2">
    <citation type="journal article" date="2023" name="Int. J. Mol. Sci.">
        <title>De Novo Assembly and Annotation of 11 Diverse Shrub Willow (Salix) Genomes Reveals Novel Gene Organization in Sex-Linked Regions.</title>
        <authorList>
            <person name="Hyden B."/>
            <person name="Feng K."/>
            <person name="Yates T.B."/>
            <person name="Jawdy S."/>
            <person name="Cereghino C."/>
            <person name="Smart L.B."/>
            <person name="Muchero W."/>
        </authorList>
    </citation>
    <scope>NUCLEOTIDE SEQUENCE</scope>
    <source>
        <tissue evidence="4">Shoot tip</tissue>
    </source>
</reference>
<keyword evidence="5" id="KW-1185">Reference proteome</keyword>
<dbReference type="Pfam" id="PF14309">
    <property type="entry name" value="DUF4378"/>
    <property type="match status" value="1"/>
</dbReference>
<dbReference type="AlphaFoldDB" id="A0A9Q0WBX3"/>
<organism evidence="4 5">
    <name type="scientific">Salix koriyanagi</name>
    <dbReference type="NCBI Taxonomy" id="2511006"/>
    <lineage>
        <taxon>Eukaryota</taxon>
        <taxon>Viridiplantae</taxon>
        <taxon>Streptophyta</taxon>
        <taxon>Embryophyta</taxon>
        <taxon>Tracheophyta</taxon>
        <taxon>Spermatophyta</taxon>
        <taxon>Magnoliopsida</taxon>
        <taxon>eudicotyledons</taxon>
        <taxon>Gunneridae</taxon>
        <taxon>Pentapetalae</taxon>
        <taxon>rosids</taxon>
        <taxon>fabids</taxon>
        <taxon>Malpighiales</taxon>
        <taxon>Salicaceae</taxon>
        <taxon>Saliceae</taxon>
        <taxon>Salix</taxon>
    </lineage>
</organism>
<reference evidence="4" key="1">
    <citation type="submission" date="2022-11" db="EMBL/GenBank/DDBJ databases">
        <authorList>
            <person name="Hyden B.L."/>
            <person name="Feng K."/>
            <person name="Yates T."/>
            <person name="Jawdy S."/>
            <person name="Smart L.B."/>
            <person name="Muchero W."/>
        </authorList>
    </citation>
    <scope>NUCLEOTIDE SEQUENCE</scope>
    <source>
        <tissue evidence="4">Shoot tip</tissue>
    </source>
</reference>
<feature type="compositionally biased region" description="Polar residues" evidence="1">
    <location>
        <begin position="121"/>
        <end position="136"/>
    </location>
</feature>
<gene>
    <name evidence="4" type="ORF">OIU74_023354</name>
</gene>
<dbReference type="Pfam" id="PF14383">
    <property type="entry name" value="VARLMGL"/>
    <property type="match status" value="1"/>
</dbReference>
<comment type="caution">
    <text evidence="4">The sequence shown here is derived from an EMBL/GenBank/DDBJ whole genome shotgun (WGS) entry which is preliminary data.</text>
</comment>
<proteinExistence type="predicted"/>
<sequence>MGKEYWYFCGGGKTSKKEDGGGEGRRREGEKDTGSLSTGCACAMFQLFALHRFPLNHQQQSSNVLQPNSFLPVQDPPIPRGVEAPRNSLELEEEPPLRSSKDEKFNIPIGIQIKTKGVPNDLSSSEISSSPGTKTPNLVARLMGLDLLPDHLASSPSHSSSSTLGTPNLPPKSHSHNQHCRPQQPRPHHGKRSSPRSCLDHDFSGTRSLPETPRISSARRSDVEHHLKFEEESRSPGHYARQIVKQVKESVGRKFGLDITNTDRNREQTRRRDQELELISHYKSKKILSKAPSSAKIVDVTGPPAASMPSPASAETFQEIQEIVTRANIPDKKCKKIPLSSDLNVSLPTLLPVKKDPTPPATKIPQKQVSNVAQESKWSSQLSSCSSQSYKQAQATRWLDSRETNNEDRYNNGVATNIIPTGDGGASGEEYEYITRILKRTGLDKDTPVSFTRWFSPSHPLDPSSFYYLEHLTTRSYATSNRTLDRRSNRKLLFDLADEILVDILRPYINMKPWSSTRLGTFSQQDRISHMNGSHLVQMLCAKLRSFPRADCHDLKDIDGLVDKDLAELKDQNEIAFGEEGERIVMDVEKNIMDTLIHETAMIFYGE</sequence>
<name>A0A9Q0WBX3_9ROSI</name>
<evidence type="ECO:0000313" key="5">
    <source>
        <dbReference type="Proteomes" id="UP001151752"/>
    </source>
</evidence>
<evidence type="ECO:0000259" key="3">
    <source>
        <dbReference type="Pfam" id="PF14383"/>
    </source>
</evidence>
<feature type="compositionally biased region" description="Basic and acidic residues" evidence="1">
    <location>
        <begin position="219"/>
        <end position="235"/>
    </location>
</feature>
<feature type="region of interest" description="Disordered" evidence="1">
    <location>
        <begin position="150"/>
        <end position="236"/>
    </location>
</feature>
<accession>A0A9Q0WBX3</accession>
<dbReference type="InterPro" id="IPR025486">
    <property type="entry name" value="DUF4378"/>
</dbReference>
<dbReference type="InterPro" id="IPR032795">
    <property type="entry name" value="DUF3741-assoc"/>
</dbReference>
<dbReference type="PANTHER" id="PTHR37751:SF1">
    <property type="entry name" value="LOW PROTEIN: M-PHASE INDUCER PHOSPHATASE-LIKE PROTEIN"/>
    <property type="match status" value="1"/>
</dbReference>